<proteinExistence type="predicted"/>
<organism evidence="1">
    <name type="scientific">Rhizophora mucronata</name>
    <name type="common">Asiatic mangrove</name>
    <dbReference type="NCBI Taxonomy" id="61149"/>
    <lineage>
        <taxon>Eukaryota</taxon>
        <taxon>Viridiplantae</taxon>
        <taxon>Streptophyta</taxon>
        <taxon>Embryophyta</taxon>
        <taxon>Tracheophyta</taxon>
        <taxon>Spermatophyta</taxon>
        <taxon>Magnoliopsida</taxon>
        <taxon>eudicotyledons</taxon>
        <taxon>Gunneridae</taxon>
        <taxon>Pentapetalae</taxon>
        <taxon>rosids</taxon>
        <taxon>fabids</taxon>
        <taxon>Malpighiales</taxon>
        <taxon>Rhizophoraceae</taxon>
        <taxon>Rhizophora</taxon>
    </lineage>
</organism>
<name>A0A2P2IL65_RHIMU</name>
<evidence type="ECO:0000313" key="1">
    <source>
        <dbReference type="EMBL" id="MBW81990.1"/>
    </source>
</evidence>
<reference evidence="1" key="1">
    <citation type="submission" date="2018-02" db="EMBL/GenBank/DDBJ databases">
        <title>Rhizophora mucronata_Transcriptome.</title>
        <authorList>
            <person name="Meera S.P."/>
            <person name="Sreeshan A."/>
            <person name="Augustine A."/>
        </authorList>
    </citation>
    <scope>NUCLEOTIDE SEQUENCE</scope>
    <source>
        <tissue evidence="1">Leaf</tissue>
    </source>
</reference>
<dbReference type="AlphaFoldDB" id="A0A2P2IL65"/>
<sequence>MEELMSLSHLAFFTKSIHQCSIRDQIRQHTPYVHDPVQVKCIIQSSFSTIATYQCIVCHNIRLKSFFLHLLQKFTQLTDIPIIAKNISQNIESIRIWVYANFAHFFIYFPTLADAIQFEQPTQKSITSNHTRNITSLQDPRKSLETSFNHPHFHICLN</sequence>
<accession>A0A2P2IL65</accession>
<protein>
    <submittedName>
        <fullName evidence="1">Uncharacterized protein</fullName>
    </submittedName>
</protein>
<dbReference type="EMBL" id="GGEC01001507">
    <property type="protein sequence ID" value="MBW81990.1"/>
    <property type="molecule type" value="Transcribed_RNA"/>
</dbReference>